<proteinExistence type="predicted"/>
<dbReference type="InterPro" id="IPR022709">
    <property type="entry name" value="SCAI"/>
</dbReference>
<dbReference type="Proteomes" id="UP001420932">
    <property type="component" value="Unassembled WGS sequence"/>
</dbReference>
<organism evidence="1 2">
    <name type="scientific">Stephania yunnanensis</name>
    <dbReference type="NCBI Taxonomy" id="152371"/>
    <lineage>
        <taxon>Eukaryota</taxon>
        <taxon>Viridiplantae</taxon>
        <taxon>Streptophyta</taxon>
        <taxon>Embryophyta</taxon>
        <taxon>Tracheophyta</taxon>
        <taxon>Spermatophyta</taxon>
        <taxon>Magnoliopsida</taxon>
        <taxon>Ranunculales</taxon>
        <taxon>Menispermaceae</taxon>
        <taxon>Menispermoideae</taxon>
        <taxon>Cissampelideae</taxon>
        <taxon>Stephania</taxon>
    </lineage>
</organism>
<reference evidence="1 2" key="1">
    <citation type="submission" date="2024-01" db="EMBL/GenBank/DDBJ databases">
        <title>Genome assemblies of Stephania.</title>
        <authorList>
            <person name="Yang L."/>
        </authorList>
    </citation>
    <scope>NUCLEOTIDE SEQUENCE [LARGE SCALE GENOMIC DNA]</scope>
    <source>
        <strain evidence="1">YNDBR</strain>
        <tissue evidence="1">Leaf</tissue>
    </source>
</reference>
<dbReference type="EMBL" id="JBBNAF010000002">
    <property type="protein sequence ID" value="KAK9163912.1"/>
    <property type="molecule type" value="Genomic_DNA"/>
</dbReference>
<dbReference type="PANTHER" id="PTHR21243">
    <property type="entry name" value="PROTEIN SCAI"/>
    <property type="match status" value="1"/>
</dbReference>
<dbReference type="GO" id="GO:0006351">
    <property type="term" value="P:DNA-templated transcription"/>
    <property type="evidence" value="ECO:0007669"/>
    <property type="project" value="InterPro"/>
</dbReference>
<gene>
    <name evidence="1" type="ORF">Syun_004814</name>
</gene>
<accession>A0AAP0Q165</accession>
<dbReference type="GO" id="GO:0003714">
    <property type="term" value="F:transcription corepressor activity"/>
    <property type="evidence" value="ECO:0007669"/>
    <property type="project" value="InterPro"/>
</dbReference>
<comment type="caution">
    <text evidence="1">The sequence shown here is derived from an EMBL/GenBank/DDBJ whole genome shotgun (WGS) entry which is preliminary data.</text>
</comment>
<sequence length="302" mass="34486">MTKARPRSPEYQEHVAIDPVMVAVMERCGSKGARQLGNCLDHKEWCFTWSRTVLQGAERGERVALLLSPQRPAFRHPCAAEMTDIGSQFTFFLTAPLQAFCHLTGLSPSNTDKEIFQKADLILSSAFSEWEIKLCTSTLLDLVWAQVLSDPFLRRLILRFVFCRSVLFFCCPEEDREQYQPCCLPLLPDFVSPNSKIVQSNIFQLADSLGVTDYFHFDALDQMRLDRVESEKRDRAASRLMLWWFVIDLWSKDLHLQLQDVLSSLYSCVIVHEVAGPALMLAFTPSHAYPIDSENWIAMASP</sequence>
<name>A0AAP0Q165_9MAGN</name>
<evidence type="ECO:0000313" key="1">
    <source>
        <dbReference type="EMBL" id="KAK9163912.1"/>
    </source>
</evidence>
<keyword evidence="2" id="KW-1185">Reference proteome</keyword>
<protein>
    <submittedName>
        <fullName evidence="1">Uncharacterized protein</fullName>
    </submittedName>
</protein>
<dbReference type="AlphaFoldDB" id="A0AAP0Q165"/>
<evidence type="ECO:0000313" key="2">
    <source>
        <dbReference type="Proteomes" id="UP001420932"/>
    </source>
</evidence>
<dbReference type="Pfam" id="PF12070">
    <property type="entry name" value="SCAI"/>
    <property type="match status" value="1"/>
</dbReference>